<dbReference type="AlphaFoldDB" id="A0AAW2X5H2"/>
<reference evidence="1" key="1">
    <citation type="submission" date="2020-06" db="EMBL/GenBank/DDBJ databases">
        <authorList>
            <person name="Li T."/>
            <person name="Hu X."/>
            <person name="Zhang T."/>
            <person name="Song X."/>
            <person name="Zhang H."/>
            <person name="Dai N."/>
            <person name="Sheng W."/>
            <person name="Hou X."/>
            <person name="Wei L."/>
        </authorList>
    </citation>
    <scope>NUCLEOTIDE SEQUENCE</scope>
    <source>
        <strain evidence="1">KEN1</strain>
        <tissue evidence="1">Leaf</tissue>
    </source>
</reference>
<dbReference type="EMBL" id="JACGWN010000005">
    <property type="protein sequence ID" value="KAL0448514.1"/>
    <property type="molecule type" value="Genomic_DNA"/>
</dbReference>
<accession>A0AAW2X5H2</accession>
<reference evidence="1" key="2">
    <citation type="journal article" date="2024" name="Plant">
        <title>Genomic evolution and insights into agronomic trait innovations of Sesamum species.</title>
        <authorList>
            <person name="Miao H."/>
            <person name="Wang L."/>
            <person name="Qu L."/>
            <person name="Liu H."/>
            <person name="Sun Y."/>
            <person name="Le M."/>
            <person name="Wang Q."/>
            <person name="Wei S."/>
            <person name="Zheng Y."/>
            <person name="Lin W."/>
            <person name="Duan Y."/>
            <person name="Cao H."/>
            <person name="Xiong S."/>
            <person name="Wang X."/>
            <person name="Wei L."/>
            <person name="Li C."/>
            <person name="Ma Q."/>
            <person name="Ju M."/>
            <person name="Zhao R."/>
            <person name="Li G."/>
            <person name="Mu C."/>
            <person name="Tian Q."/>
            <person name="Mei H."/>
            <person name="Zhang T."/>
            <person name="Gao T."/>
            <person name="Zhang H."/>
        </authorList>
    </citation>
    <scope>NUCLEOTIDE SEQUENCE</scope>
    <source>
        <strain evidence="1">KEN1</strain>
    </source>
</reference>
<protein>
    <submittedName>
        <fullName evidence="1">Uncharacterized protein</fullName>
    </submittedName>
</protein>
<name>A0AAW2X5H2_9LAMI</name>
<proteinExistence type="predicted"/>
<comment type="caution">
    <text evidence="1">The sequence shown here is derived from an EMBL/GenBank/DDBJ whole genome shotgun (WGS) entry which is preliminary data.</text>
</comment>
<evidence type="ECO:0000313" key="1">
    <source>
        <dbReference type="EMBL" id="KAL0448514.1"/>
    </source>
</evidence>
<organism evidence="1">
    <name type="scientific">Sesamum latifolium</name>
    <dbReference type="NCBI Taxonomy" id="2727402"/>
    <lineage>
        <taxon>Eukaryota</taxon>
        <taxon>Viridiplantae</taxon>
        <taxon>Streptophyta</taxon>
        <taxon>Embryophyta</taxon>
        <taxon>Tracheophyta</taxon>
        <taxon>Spermatophyta</taxon>
        <taxon>Magnoliopsida</taxon>
        <taxon>eudicotyledons</taxon>
        <taxon>Gunneridae</taxon>
        <taxon>Pentapetalae</taxon>
        <taxon>asterids</taxon>
        <taxon>lamiids</taxon>
        <taxon>Lamiales</taxon>
        <taxon>Pedaliaceae</taxon>
        <taxon>Sesamum</taxon>
    </lineage>
</organism>
<sequence>MGEGCSSIQQFLLGTKEQSHFLPLNRITAMNNIPANINGIITTDGSRSRLRGVGGSNDFSSIVTTFLPPKPLQQQGQR</sequence>
<gene>
    <name evidence="1" type="ORF">Slati_1407800</name>
</gene>